<dbReference type="AlphaFoldDB" id="A0AAV6JL72"/>
<keyword evidence="3" id="KW-1185">Reference proteome</keyword>
<evidence type="ECO:0000256" key="1">
    <source>
        <dbReference type="SAM" id="MobiDB-lite"/>
    </source>
</evidence>
<proteinExistence type="predicted"/>
<feature type="compositionally biased region" description="Basic residues" evidence="1">
    <location>
        <begin position="1"/>
        <end position="10"/>
    </location>
</feature>
<comment type="caution">
    <text evidence="2">The sequence shown here is derived from an EMBL/GenBank/DDBJ whole genome shotgun (WGS) entry which is preliminary data.</text>
</comment>
<protein>
    <submittedName>
        <fullName evidence="2">Uncharacterized protein</fullName>
    </submittedName>
</protein>
<feature type="region of interest" description="Disordered" evidence="1">
    <location>
        <begin position="61"/>
        <end position="84"/>
    </location>
</feature>
<accession>A0AAV6JL72</accession>
<dbReference type="EMBL" id="JACTNZ010000007">
    <property type="protein sequence ID" value="KAG5540843.1"/>
    <property type="molecule type" value="Genomic_DNA"/>
</dbReference>
<evidence type="ECO:0000313" key="3">
    <source>
        <dbReference type="Proteomes" id="UP000823749"/>
    </source>
</evidence>
<gene>
    <name evidence="2" type="ORF">RHGRI_020922</name>
</gene>
<feature type="region of interest" description="Disordered" evidence="1">
    <location>
        <begin position="1"/>
        <end position="46"/>
    </location>
</feature>
<evidence type="ECO:0000313" key="2">
    <source>
        <dbReference type="EMBL" id="KAG5540843.1"/>
    </source>
</evidence>
<dbReference type="Proteomes" id="UP000823749">
    <property type="component" value="Chromosome 7"/>
</dbReference>
<name>A0AAV6JL72_9ERIC</name>
<feature type="compositionally biased region" description="Basic residues" evidence="1">
    <location>
        <begin position="21"/>
        <end position="31"/>
    </location>
</feature>
<sequence length="134" mass="14746">MRQWKQRLQRRLAGQNSAAASRRHRPRRLRTPTRLDQRSVPQGRHRRRLTCRLDFRKRRGTLRGGSAGEKTGDDLVGVSEGVDPPLGACVADKGGGVGEAMRDEVATGLMEAEERVDRRGSGGGRGGLCMDQTV</sequence>
<organism evidence="2 3">
    <name type="scientific">Rhododendron griersonianum</name>
    <dbReference type="NCBI Taxonomy" id="479676"/>
    <lineage>
        <taxon>Eukaryota</taxon>
        <taxon>Viridiplantae</taxon>
        <taxon>Streptophyta</taxon>
        <taxon>Embryophyta</taxon>
        <taxon>Tracheophyta</taxon>
        <taxon>Spermatophyta</taxon>
        <taxon>Magnoliopsida</taxon>
        <taxon>eudicotyledons</taxon>
        <taxon>Gunneridae</taxon>
        <taxon>Pentapetalae</taxon>
        <taxon>asterids</taxon>
        <taxon>Ericales</taxon>
        <taxon>Ericaceae</taxon>
        <taxon>Ericoideae</taxon>
        <taxon>Rhodoreae</taxon>
        <taxon>Rhododendron</taxon>
    </lineage>
</organism>
<feature type="region of interest" description="Disordered" evidence="1">
    <location>
        <begin position="114"/>
        <end position="134"/>
    </location>
</feature>
<reference evidence="2" key="1">
    <citation type="submission" date="2020-08" db="EMBL/GenBank/DDBJ databases">
        <title>Plant Genome Project.</title>
        <authorList>
            <person name="Zhang R.-G."/>
        </authorList>
    </citation>
    <scope>NUCLEOTIDE SEQUENCE</scope>
    <source>
        <strain evidence="2">WSP0</strain>
        <tissue evidence="2">Leaf</tissue>
    </source>
</reference>